<comment type="caution">
    <text evidence="1">The sequence shown here is derived from an EMBL/GenBank/DDBJ whole genome shotgun (WGS) entry which is preliminary data.</text>
</comment>
<dbReference type="PANTHER" id="PTHR43235:SF1">
    <property type="entry name" value="GLUTAMINE AMIDOTRANSFERASE PB2B2.05-RELATED"/>
    <property type="match status" value="1"/>
</dbReference>
<keyword evidence="2" id="KW-1185">Reference proteome</keyword>
<dbReference type="OrthoDB" id="9813383at2"/>
<dbReference type="InterPro" id="IPR029062">
    <property type="entry name" value="Class_I_gatase-like"/>
</dbReference>
<dbReference type="PANTHER" id="PTHR43235">
    <property type="entry name" value="GLUTAMINE AMIDOTRANSFERASE PB2B2.05-RELATED"/>
    <property type="match status" value="1"/>
</dbReference>
<dbReference type="InterPro" id="IPR044668">
    <property type="entry name" value="PuuD-like"/>
</dbReference>
<dbReference type="Gene3D" id="3.40.50.880">
    <property type="match status" value="1"/>
</dbReference>
<gene>
    <name evidence="1" type="ORF">STRPS_0625</name>
</gene>
<dbReference type="RefSeq" id="WP_007892057.1">
    <property type="nucleotide sequence ID" value="NZ_AEUY02000005.1"/>
</dbReference>
<dbReference type="InterPro" id="IPR011697">
    <property type="entry name" value="Peptidase_C26"/>
</dbReference>
<dbReference type="Proteomes" id="UP000003217">
    <property type="component" value="Unassembled WGS sequence"/>
</dbReference>
<evidence type="ECO:0000313" key="2">
    <source>
        <dbReference type="Proteomes" id="UP000003217"/>
    </source>
</evidence>
<organism evidence="1 2">
    <name type="scientific">Streptococcus pseudoporcinus LQ 940-04</name>
    <dbReference type="NCBI Taxonomy" id="875093"/>
    <lineage>
        <taxon>Bacteria</taxon>
        <taxon>Bacillati</taxon>
        <taxon>Bacillota</taxon>
        <taxon>Bacilli</taxon>
        <taxon>Lactobacillales</taxon>
        <taxon>Streptococcaceae</taxon>
        <taxon>Streptococcus</taxon>
    </lineage>
</organism>
<name>G5K983_9STRE</name>
<dbReference type="GeneID" id="58555183"/>
<dbReference type="STRING" id="361101.GCA_900102825_00029"/>
<dbReference type="AlphaFoldDB" id="G5K983"/>
<dbReference type="EMBL" id="AEUY02000005">
    <property type="protein sequence ID" value="EHI65660.1"/>
    <property type="molecule type" value="Genomic_DNA"/>
</dbReference>
<evidence type="ECO:0000313" key="1">
    <source>
        <dbReference type="EMBL" id="EHI65660.1"/>
    </source>
</evidence>
<dbReference type="GO" id="GO:0006598">
    <property type="term" value="P:polyamine catabolic process"/>
    <property type="evidence" value="ECO:0007669"/>
    <property type="project" value="TreeGrafter"/>
</dbReference>
<dbReference type="SUPFAM" id="SSF52317">
    <property type="entry name" value="Class I glutamine amidotransferase-like"/>
    <property type="match status" value="1"/>
</dbReference>
<accession>G5K983</accession>
<dbReference type="GO" id="GO:0005829">
    <property type="term" value="C:cytosol"/>
    <property type="evidence" value="ECO:0007669"/>
    <property type="project" value="TreeGrafter"/>
</dbReference>
<protein>
    <submittedName>
        <fullName evidence="1">Peptidase C26</fullName>
    </submittedName>
</protein>
<proteinExistence type="predicted"/>
<dbReference type="GO" id="GO:0033969">
    <property type="term" value="F:gamma-glutamyl-gamma-aminobutyrate hydrolase activity"/>
    <property type="evidence" value="ECO:0007669"/>
    <property type="project" value="TreeGrafter"/>
</dbReference>
<dbReference type="Pfam" id="PF07722">
    <property type="entry name" value="Peptidase_C26"/>
    <property type="match status" value="1"/>
</dbReference>
<reference evidence="1 2" key="1">
    <citation type="journal article" date="2014" name="Int. J. Syst. Evol. Microbiol.">
        <title>Phylogenomics and the dynamic genome evolution of the genus Streptococcus.</title>
        <authorList>
            <consortium name="The Broad Institute Genome Sequencing Platform"/>
            <person name="Richards V.P."/>
            <person name="Palmer S.R."/>
            <person name="Pavinski Bitar P.D."/>
            <person name="Qin X."/>
            <person name="Weinstock G.M."/>
            <person name="Highlander S.K."/>
            <person name="Town C.D."/>
            <person name="Burne R.A."/>
            <person name="Stanhope M.J."/>
        </authorList>
    </citation>
    <scope>NUCLEOTIDE SEQUENCE [LARGE SCALE GENOMIC DNA]</scope>
    <source>
        <strain evidence="1 2">LQ 940-04</strain>
    </source>
</reference>
<sequence>MKNAIIGITGNVSKGKSKDAWENGISRTDSSTFFSDIILEIGVPIILPIGFEQVVKDYVTMIDKLILTGGQHISPRFYGEKRSIKSDDYNEDRDIFESRLLMEMLKQNKPVLAICRGAQLVNVVSGRTLNQLISNHWQEEIPSQAHQSIRLSKNSVLFPIYGDSSQINSLHIQSTKELAPELEAITWDHKD</sequence>